<dbReference type="RefSeq" id="WP_238226798.1">
    <property type="nucleotide sequence ID" value="NZ_BAAADH010000046.1"/>
</dbReference>
<comment type="caution">
    <text evidence="1">The sequence shown here is derived from an EMBL/GenBank/DDBJ whole genome shotgun (WGS) entry which is preliminary data.</text>
</comment>
<accession>A0ABQ4UIB2</accession>
<organism evidence="1 2">
    <name type="scientific">Methylorubrum aminovorans</name>
    <dbReference type="NCBI Taxonomy" id="269069"/>
    <lineage>
        <taxon>Bacteria</taxon>
        <taxon>Pseudomonadati</taxon>
        <taxon>Pseudomonadota</taxon>
        <taxon>Alphaproteobacteria</taxon>
        <taxon>Hyphomicrobiales</taxon>
        <taxon>Methylobacteriaceae</taxon>
        <taxon>Methylorubrum</taxon>
    </lineage>
</organism>
<keyword evidence="2" id="KW-1185">Reference proteome</keyword>
<dbReference type="Proteomes" id="UP001055039">
    <property type="component" value="Unassembled WGS sequence"/>
</dbReference>
<sequence length="159" mass="17912">MTDYMPFHPDSARRLIMQFQDEAAGRHEDYEPTAEELRLVMIEALSETEGVDVWAGQLGCTPETLAAVLEGREPPAGDMLDILGMEPIPERGIYADPLLDRQAYAIQQWRWSKAPTCSTYLATKALNRIERGKADPALLKKWRNAFAIGVATPKPREER</sequence>
<proteinExistence type="predicted"/>
<evidence type="ECO:0000313" key="2">
    <source>
        <dbReference type="Proteomes" id="UP001055039"/>
    </source>
</evidence>
<evidence type="ECO:0008006" key="3">
    <source>
        <dbReference type="Google" id="ProtNLM"/>
    </source>
</evidence>
<evidence type="ECO:0000313" key="1">
    <source>
        <dbReference type="EMBL" id="GJE66857.1"/>
    </source>
</evidence>
<reference evidence="1" key="2">
    <citation type="submission" date="2021-08" db="EMBL/GenBank/DDBJ databases">
        <authorList>
            <person name="Tani A."/>
            <person name="Ola A."/>
            <person name="Ogura Y."/>
            <person name="Katsura K."/>
            <person name="Hayashi T."/>
        </authorList>
    </citation>
    <scope>NUCLEOTIDE SEQUENCE</scope>
    <source>
        <strain evidence="1">NBRC 15686</strain>
    </source>
</reference>
<reference evidence="1" key="1">
    <citation type="journal article" date="2021" name="Front. Microbiol.">
        <title>Comprehensive Comparative Genomics and Phenotyping of Methylobacterium Species.</title>
        <authorList>
            <person name="Alessa O."/>
            <person name="Ogura Y."/>
            <person name="Fujitani Y."/>
            <person name="Takami H."/>
            <person name="Hayashi T."/>
            <person name="Sahin N."/>
            <person name="Tani A."/>
        </authorList>
    </citation>
    <scope>NUCLEOTIDE SEQUENCE</scope>
    <source>
        <strain evidence="1">NBRC 15686</strain>
    </source>
</reference>
<dbReference type="EMBL" id="BPRC01000018">
    <property type="protein sequence ID" value="GJE66857.1"/>
    <property type="molecule type" value="Genomic_DNA"/>
</dbReference>
<gene>
    <name evidence="1" type="ORF">LNAOJCKE_4081</name>
</gene>
<name>A0ABQ4UIB2_9HYPH</name>
<protein>
    <recommendedName>
        <fullName evidence="3">XRE family transcriptional regulator</fullName>
    </recommendedName>
</protein>